<evidence type="ECO:0000259" key="2">
    <source>
        <dbReference type="PROSITE" id="PS50110"/>
    </source>
</evidence>
<accession>A0A3B6BZ35</accession>
<dbReference type="PROSITE" id="PS50110">
    <property type="entry name" value="RESPONSE_REGULATORY"/>
    <property type="match status" value="1"/>
</dbReference>
<evidence type="ECO:0000313" key="3">
    <source>
        <dbReference type="EnsemblPlants" id="TraesCS2B02G086600.1.cds1"/>
    </source>
</evidence>
<dbReference type="Gramene" id="TraesCS2B02G086600.1">
    <property type="protein sequence ID" value="TraesCS2B02G086600.1.cds1"/>
    <property type="gene ID" value="TraesCS2B02G086600"/>
</dbReference>
<dbReference type="InterPro" id="IPR011006">
    <property type="entry name" value="CheY-like_superfamily"/>
</dbReference>
<dbReference type="STRING" id="4565.A0A3B6BZ35"/>
<dbReference type="AlphaFoldDB" id="A0A3B6BZ35"/>
<dbReference type="Gene3D" id="3.40.50.2300">
    <property type="match status" value="1"/>
</dbReference>
<evidence type="ECO:0000256" key="1">
    <source>
        <dbReference type="PROSITE-ProRule" id="PRU00169"/>
    </source>
</evidence>
<organism evidence="3">
    <name type="scientific">Triticum aestivum</name>
    <name type="common">Wheat</name>
    <dbReference type="NCBI Taxonomy" id="4565"/>
    <lineage>
        <taxon>Eukaryota</taxon>
        <taxon>Viridiplantae</taxon>
        <taxon>Streptophyta</taxon>
        <taxon>Embryophyta</taxon>
        <taxon>Tracheophyta</taxon>
        <taxon>Spermatophyta</taxon>
        <taxon>Magnoliopsida</taxon>
        <taxon>Liliopsida</taxon>
        <taxon>Poales</taxon>
        <taxon>Poaceae</taxon>
        <taxon>BOP clade</taxon>
        <taxon>Pooideae</taxon>
        <taxon>Triticodae</taxon>
        <taxon>Triticeae</taxon>
        <taxon>Triticinae</taxon>
        <taxon>Triticum</taxon>
    </lineage>
</organism>
<reference evidence="3" key="1">
    <citation type="submission" date="2018-08" db="EMBL/GenBank/DDBJ databases">
        <authorList>
            <person name="Rossello M."/>
        </authorList>
    </citation>
    <scope>NUCLEOTIDE SEQUENCE [LARGE SCALE GENOMIC DNA]</scope>
    <source>
        <strain evidence="3">cv. Chinese Spring</strain>
    </source>
</reference>
<feature type="domain" description="Response regulatory" evidence="2">
    <location>
        <begin position="1"/>
        <end position="47"/>
    </location>
</feature>
<reference evidence="3" key="2">
    <citation type="submission" date="2018-10" db="UniProtKB">
        <authorList>
            <consortium name="EnsemblPlants"/>
        </authorList>
    </citation>
    <scope>IDENTIFICATION</scope>
</reference>
<keyword evidence="4" id="KW-1185">Reference proteome</keyword>
<dbReference type="OrthoDB" id="21225at2759"/>
<dbReference type="Proteomes" id="UP000019116">
    <property type="component" value="Chromosome 2B"/>
</dbReference>
<sequence>MGETDVKMVGVSADDHAMEAFMSAGADLFVPKPMRMEALGPIIQEVINKKKNDMV</sequence>
<comment type="caution">
    <text evidence="1">Lacks conserved residue(s) required for the propagation of feature annotation.</text>
</comment>
<dbReference type="Gramene" id="TraesCS2B03G0196000.1">
    <property type="protein sequence ID" value="TraesCS2B03G0196000.1.CDS1"/>
    <property type="gene ID" value="TraesCS2B03G0196000"/>
</dbReference>
<dbReference type="InterPro" id="IPR001789">
    <property type="entry name" value="Sig_transdc_resp-reg_receiver"/>
</dbReference>
<dbReference type="SMR" id="A0A3B6BZ35"/>
<dbReference type="EnsemblPlants" id="TraesCS2B02G086600.1">
    <property type="protein sequence ID" value="TraesCS2B02G086600.1.cds1"/>
    <property type="gene ID" value="TraesCS2B02G086600"/>
</dbReference>
<dbReference type="GO" id="GO:0000160">
    <property type="term" value="P:phosphorelay signal transduction system"/>
    <property type="evidence" value="ECO:0007669"/>
    <property type="project" value="InterPro"/>
</dbReference>
<proteinExistence type="predicted"/>
<dbReference type="SUPFAM" id="SSF52172">
    <property type="entry name" value="CheY-like"/>
    <property type="match status" value="1"/>
</dbReference>
<dbReference type="OMA" id="VKIRTMG"/>
<name>A0A3B6BZ35_WHEAT</name>
<protein>
    <recommendedName>
        <fullName evidence="2">Response regulatory domain-containing protein</fullName>
    </recommendedName>
</protein>
<dbReference type="PaxDb" id="4565-Traes_2DS_46FD873FB.1"/>
<evidence type="ECO:0000313" key="4">
    <source>
        <dbReference type="Proteomes" id="UP000019116"/>
    </source>
</evidence>